<organism evidence="1 2">
    <name type="scientific">Zostera marina</name>
    <name type="common">Eelgrass</name>
    <dbReference type="NCBI Taxonomy" id="29655"/>
    <lineage>
        <taxon>Eukaryota</taxon>
        <taxon>Viridiplantae</taxon>
        <taxon>Streptophyta</taxon>
        <taxon>Embryophyta</taxon>
        <taxon>Tracheophyta</taxon>
        <taxon>Spermatophyta</taxon>
        <taxon>Magnoliopsida</taxon>
        <taxon>Liliopsida</taxon>
        <taxon>Zosteraceae</taxon>
        <taxon>Zostera</taxon>
    </lineage>
</organism>
<protein>
    <submittedName>
        <fullName evidence="1">Uncharacterized protein</fullName>
    </submittedName>
</protein>
<dbReference type="OrthoDB" id="1842620at2759"/>
<comment type="caution">
    <text evidence="1">The sequence shown here is derived from an EMBL/GenBank/DDBJ whole genome shotgun (WGS) entry which is preliminary data.</text>
</comment>
<dbReference type="PANTHER" id="PTHR34541:SF2">
    <property type="entry name" value="OS01G0729900 PROTEIN"/>
    <property type="match status" value="1"/>
</dbReference>
<gene>
    <name evidence="1" type="ORF">ZOSMA_558G00020</name>
</gene>
<reference evidence="2" key="1">
    <citation type="journal article" date="2016" name="Nature">
        <title>The genome of the seagrass Zostera marina reveals angiosperm adaptation to the sea.</title>
        <authorList>
            <person name="Olsen J.L."/>
            <person name="Rouze P."/>
            <person name="Verhelst B."/>
            <person name="Lin Y.-C."/>
            <person name="Bayer T."/>
            <person name="Collen J."/>
            <person name="Dattolo E."/>
            <person name="De Paoli E."/>
            <person name="Dittami S."/>
            <person name="Maumus F."/>
            <person name="Michel G."/>
            <person name="Kersting A."/>
            <person name="Lauritano C."/>
            <person name="Lohaus R."/>
            <person name="Toepel M."/>
            <person name="Tonon T."/>
            <person name="Vanneste K."/>
            <person name="Amirebrahimi M."/>
            <person name="Brakel J."/>
            <person name="Bostroem C."/>
            <person name="Chovatia M."/>
            <person name="Grimwood J."/>
            <person name="Jenkins J.W."/>
            <person name="Jueterbock A."/>
            <person name="Mraz A."/>
            <person name="Stam W.T."/>
            <person name="Tice H."/>
            <person name="Bornberg-Bauer E."/>
            <person name="Green P.J."/>
            <person name="Pearson G.A."/>
            <person name="Procaccini G."/>
            <person name="Duarte C.M."/>
            <person name="Schmutz J."/>
            <person name="Reusch T.B.H."/>
            <person name="Van de Peer Y."/>
        </authorList>
    </citation>
    <scope>NUCLEOTIDE SEQUENCE [LARGE SCALE GENOMIC DNA]</scope>
    <source>
        <strain evidence="2">cv. Finnish</strain>
    </source>
</reference>
<dbReference type="PANTHER" id="PTHR34541">
    <property type="entry name" value="OS01G0729900 PROTEIN"/>
    <property type="match status" value="1"/>
</dbReference>
<evidence type="ECO:0000313" key="1">
    <source>
        <dbReference type="EMBL" id="KMZ61032.1"/>
    </source>
</evidence>
<dbReference type="Proteomes" id="UP000036987">
    <property type="component" value="Unassembled WGS sequence"/>
</dbReference>
<dbReference type="AlphaFoldDB" id="A0A0K9NYC9"/>
<proteinExistence type="predicted"/>
<evidence type="ECO:0000313" key="2">
    <source>
        <dbReference type="Proteomes" id="UP000036987"/>
    </source>
</evidence>
<keyword evidence="2" id="KW-1185">Reference proteome</keyword>
<sequence>MTASVERSFEAWEEMQRHGQDLADRFTQGFTGLIHSTHISPPPSFTLWSPNLPIPNKIFQPRFDHIDFPSSKSLDHVSSAVSYGSKGGFSAIFDIGDRLGEVGAELGAGFNAIVGHLFQHVTFPLMFGGLGVRRVGGDGLGTRRREEEVGTLERNFENHGYDDFEDKDDANDFIFDQKGYGFGKTQGSIDITTTYDSRTCDIESSLVARGDIWRAEASHGSAVSGNQQSPLFLVQLGPVLFVRDTTLLLPVHLSKQHLLWYGYDRKNGVHSLCPAIWSKHRRWLSMSMISLNPLTCSFLDVQFPNGQLTYVAGEGLTTSAFLPVFNGLLQVQGQYPGETRFSFSYKNKWGTHITPTVQWPDKSFTLGVAQALAWERSGLLYRPTFQFSISPTLGGSDPGIRAEIIHSLREKVSLICGYACTVHPSAYASVAVGRSKWNGHVGNSGVVIRVESPVSNVGRPSFSIQLNTGVDF</sequence>
<accession>A0A0K9NYC9</accession>
<dbReference type="OMA" id="HYKAKLF"/>
<name>A0A0K9NYC9_ZOSMR</name>
<dbReference type="EMBL" id="LFYR01001543">
    <property type="protein sequence ID" value="KMZ61032.1"/>
    <property type="molecule type" value="Genomic_DNA"/>
</dbReference>